<dbReference type="EMBL" id="JAIWYP010000003">
    <property type="protein sequence ID" value="KAH3856385.1"/>
    <property type="molecule type" value="Genomic_DNA"/>
</dbReference>
<reference evidence="1" key="1">
    <citation type="journal article" date="2019" name="bioRxiv">
        <title>The Genome of the Zebra Mussel, Dreissena polymorpha: A Resource for Invasive Species Research.</title>
        <authorList>
            <person name="McCartney M.A."/>
            <person name="Auch B."/>
            <person name="Kono T."/>
            <person name="Mallez S."/>
            <person name="Zhang Y."/>
            <person name="Obille A."/>
            <person name="Becker A."/>
            <person name="Abrahante J.E."/>
            <person name="Garbe J."/>
            <person name="Badalamenti J.P."/>
            <person name="Herman A."/>
            <person name="Mangelson H."/>
            <person name="Liachko I."/>
            <person name="Sullivan S."/>
            <person name="Sone E.D."/>
            <person name="Koren S."/>
            <person name="Silverstein K.A.T."/>
            <person name="Beckman K.B."/>
            <person name="Gohl D.M."/>
        </authorList>
    </citation>
    <scope>NUCLEOTIDE SEQUENCE</scope>
    <source>
        <strain evidence="1">Duluth1</strain>
        <tissue evidence="1">Whole animal</tissue>
    </source>
</reference>
<dbReference type="AlphaFoldDB" id="A0A9D4LD74"/>
<evidence type="ECO:0000313" key="1">
    <source>
        <dbReference type="EMBL" id="KAH3856385.1"/>
    </source>
</evidence>
<sequence length="101" mass="11735">MRTADKLGMTIPRKSQGAKLHNFACTYESMLTMKNAPLPGSHVFQPIVTIFELIQDIIETYIRAKFYEDWKYKHGIHRSHKTALPNGGHVFKRTRVIFKQC</sequence>
<keyword evidence="2" id="KW-1185">Reference proteome</keyword>
<reference evidence="1" key="2">
    <citation type="submission" date="2020-11" db="EMBL/GenBank/DDBJ databases">
        <authorList>
            <person name="McCartney M.A."/>
            <person name="Auch B."/>
            <person name="Kono T."/>
            <person name="Mallez S."/>
            <person name="Becker A."/>
            <person name="Gohl D.M."/>
            <person name="Silverstein K.A.T."/>
            <person name="Koren S."/>
            <person name="Bechman K.B."/>
            <person name="Herman A."/>
            <person name="Abrahante J.E."/>
            <person name="Garbe J."/>
        </authorList>
    </citation>
    <scope>NUCLEOTIDE SEQUENCE</scope>
    <source>
        <strain evidence="1">Duluth1</strain>
        <tissue evidence="1">Whole animal</tissue>
    </source>
</reference>
<dbReference type="Proteomes" id="UP000828390">
    <property type="component" value="Unassembled WGS sequence"/>
</dbReference>
<accession>A0A9D4LD74</accession>
<proteinExistence type="predicted"/>
<comment type="caution">
    <text evidence="1">The sequence shown here is derived from an EMBL/GenBank/DDBJ whole genome shotgun (WGS) entry which is preliminary data.</text>
</comment>
<evidence type="ECO:0000313" key="2">
    <source>
        <dbReference type="Proteomes" id="UP000828390"/>
    </source>
</evidence>
<organism evidence="1 2">
    <name type="scientific">Dreissena polymorpha</name>
    <name type="common">Zebra mussel</name>
    <name type="synonym">Mytilus polymorpha</name>
    <dbReference type="NCBI Taxonomy" id="45954"/>
    <lineage>
        <taxon>Eukaryota</taxon>
        <taxon>Metazoa</taxon>
        <taxon>Spiralia</taxon>
        <taxon>Lophotrochozoa</taxon>
        <taxon>Mollusca</taxon>
        <taxon>Bivalvia</taxon>
        <taxon>Autobranchia</taxon>
        <taxon>Heteroconchia</taxon>
        <taxon>Euheterodonta</taxon>
        <taxon>Imparidentia</taxon>
        <taxon>Neoheterodontei</taxon>
        <taxon>Myida</taxon>
        <taxon>Dreissenoidea</taxon>
        <taxon>Dreissenidae</taxon>
        <taxon>Dreissena</taxon>
    </lineage>
</organism>
<gene>
    <name evidence="1" type="ORF">DPMN_098972</name>
</gene>
<protein>
    <submittedName>
        <fullName evidence="1">Uncharacterized protein</fullName>
    </submittedName>
</protein>
<name>A0A9D4LD74_DREPO</name>